<keyword evidence="3" id="KW-1185">Reference proteome</keyword>
<accession>A0ABW9RTW0</accession>
<organism evidence="2 3">
    <name type="scientific">Fulvivirga kasyanovii</name>
    <dbReference type="NCBI Taxonomy" id="396812"/>
    <lineage>
        <taxon>Bacteria</taxon>
        <taxon>Pseudomonadati</taxon>
        <taxon>Bacteroidota</taxon>
        <taxon>Cytophagia</taxon>
        <taxon>Cytophagales</taxon>
        <taxon>Fulvivirgaceae</taxon>
        <taxon>Fulvivirga</taxon>
    </lineage>
</organism>
<dbReference type="InterPro" id="IPR007627">
    <property type="entry name" value="RNA_pol_sigma70_r2"/>
</dbReference>
<sequence>MTAIEFNHRIASLKDTLELFTRRFTKDQEESEDLIQDTVLKALTYRDKFKQNTNLKGWLYTIMRNT</sequence>
<evidence type="ECO:0000313" key="3">
    <source>
        <dbReference type="Proteomes" id="UP000798808"/>
    </source>
</evidence>
<dbReference type="SUPFAM" id="SSF88946">
    <property type="entry name" value="Sigma2 domain of RNA polymerase sigma factors"/>
    <property type="match status" value="1"/>
</dbReference>
<dbReference type="EMBL" id="SMLW01000619">
    <property type="protein sequence ID" value="MTI27250.1"/>
    <property type="molecule type" value="Genomic_DNA"/>
</dbReference>
<proteinExistence type="predicted"/>
<feature type="non-terminal residue" evidence="2">
    <location>
        <position position="66"/>
    </location>
</feature>
<name>A0ABW9RTW0_9BACT</name>
<dbReference type="RefSeq" id="WP_281353151.1">
    <property type="nucleotide sequence ID" value="NZ_SMLW01000619.1"/>
</dbReference>
<gene>
    <name evidence="2" type="ORF">E1163_20005</name>
</gene>
<comment type="caution">
    <text evidence="2">The sequence shown here is derived from an EMBL/GenBank/DDBJ whole genome shotgun (WGS) entry which is preliminary data.</text>
</comment>
<evidence type="ECO:0000259" key="1">
    <source>
        <dbReference type="Pfam" id="PF04542"/>
    </source>
</evidence>
<dbReference type="Pfam" id="PF04542">
    <property type="entry name" value="Sigma70_r2"/>
    <property type="match status" value="1"/>
</dbReference>
<dbReference type="Gene3D" id="1.10.1740.10">
    <property type="match status" value="1"/>
</dbReference>
<dbReference type="Proteomes" id="UP000798808">
    <property type="component" value="Unassembled WGS sequence"/>
</dbReference>
<feature type="domain" description="RNA polymerase sigma-70 region 2" evidence="1">
    <location>
        <begin position="17"/>
        <end position="66"/>
    </location>
</feature>
<dbReference type="InterPro" id="IPR013325">
    <property type="entry name" value="RNA_pol_sigma_r2"/>
</dbReference>
<protein>
    <submittedName>
        <fullName evidence="2">RNA polymerase sigma factor</fullName>
    </submittedName>
</protein>
<evidence type="ECO:0000313" key="2">
    <source>
        <dbReference type="EMBL" id="MTI27250.1"/>
    </source>
</evidence>
<reference evidence="2 3" key="1">
    <citation type="submission" date="2019-02" db="EMBL/GenBank/DDBJ databases">
        <authorList>
            <person name="Goldberg S.R."/>
            <person name="Haltli B.A."/>
            <person name="Correa H."/>
            <person name="Russell K.G."/>
        </authorList>
    </citation>
    <scope>NUCLEOTIDE SEQUENCE [LARGE SCALE GENOMIC DNA]</scope>
    <source>
        <strain evidence="2 3">JCM 16186</strain>
    </source>
</reference>